<keyword evidence="6" id="KW-0234">DNA repair</keyword>
<evidence type="ECO:0000256" key="6">
    <source>
        <dbReference type="HAMAP-Rule" id="MF_00801"/>
    </source>
</evidence>
<evidence type="ECO:0000256" key="1">
    <source>
        <dbReference type="ARBA" id="ARBA00004496"/>
    </source>
</evidence>
<feature type="binding site" evidence="6">
    <location>
        <position position="43"/>
    </location>
    <ligand>
        <name>Mg(2+)</name>
        <dbReference type="ChEBI" id="CHEBI:18420"/>
    </ligand>
</feature>
<comment type="similarity">
    <text evidence="6">Belongs to the endonuclease V family.</text>
</comment>
<feature type="site" description="Interaction with target DNA" evidence="6">
    <location>
        <position position="81"/>
    </location>
</feature>
<sequence>MKYQELHPWNVSLTEARLIQEGLRHKIKQEDIDKEVRFIAGADISYARFSKEAYAGIVIMNWPQLEIVEKKGATGEMQFPYVPGLLTFREGPTLLRAWDKIEQEPDLILFDGQGVAHPRGLGLAAHMGLILNTPSIGCAKKRLTGRYEEPGEERGAYSNLYDQEDTIIGAAVRTKTKTKVLFISVGNLISMPSAIEWVFKCTKGYRVTEPLRQAHMYVNQLRKGDYGDSPR</sequence>
<dbReference type="CDD" id="cd06559">
    <property type="entry name" value="Endonuclease_V"/>
    <property type="match status" value="1"/>
</dbReference>
<dbReference type="PANTHER" id="PTHR28511">
    <property type="entry name" value="ENDONUCLEASE V"/>
    <property type="match status" value="1"/>
</dbReference>
<dbReference type="GO" id="GO:0003727">
    <property type="term" value="F:single-stranded RNA binding"/>
    <property type="evidence" value="ECO:0007669"/>
    <property type="project" value="TreeGrafter"/>
</dbReference>
<dbReference type="GO" id="GO:0005737">
    <property type="term" value="C:cytoplasm"/>
    <property type="evidence" value="ECO:0007669"/>
    <property type="project" value="UniProtKB-SubCell"/>
</dbReference>
<keyword evidence="5 6" id="KW-0378">Hydrolase</keyword>
<dbReference type="Pfam" id="PF04493">
    <property type="entry name" value="Endonuclease_5"/>
    <property type="match status" value="1"/>
</dbReference>
<comment type="catalytic activity">
    <reaction evidence="6">
        <text>Endonucleolytic cleavage at apurinic or apyrimidinic sites to products with a 5'-phosphate.</text>
        <dbReference type="EC" id="3.1.21.7"/>
    </reaction>
</comment>
<evidence type="ECO:0000256" key="2">
    <source>
        <dbReference type="ARBA" id="ARBA00022490"/>
    </source>
</evidence>
<dbReference type="HAMAP" id="MF_00801">
    <property type="entry name" value="Endonuclease_5"/>
    <property type="match status" value="1"/>
</dbReference>
<evidence type="ECO:0000256" key="4">
    <source>
        <dbReference type="ARBA" id="ARBA00022759"/>
    </source>
</evidence>
<dbReference type="GO" id="GO:0043737">
    <property type="term" value="F:deoxyribonuclease V activity"/>
    <property type="evidence" value="ECO:0007669"/>
    <property type="project" value="UniProtKB-UniRule"/>
</dbReference>
<protein>
    <recommendedName>
        <fullName evidence="6">Endonuclease V</fullName>
        <ecNumber evidence="6">3.1.21.7</ecNumber>
    </recommendedName>
    <alternativeName>
        <fullName evidence="6">Deoxyinosine 3'endonuclease</fullName>
    </alternativeName>
    <alternativeName>
        <fullName evidence="6">Deoxyribonuclease V</fullName>
        <shortName evidence="6">DNase V</shortName>
    </alternativeName>
</protein>
<keyword evidence="6" id="KW-0460">Magnesium</keyword>
<dbReference type="GO" id="GO:0006281">
    <property type="term" value="P:DNA repair"/>
    <property type="evidence" value="ECO:0007669"/>
    <property type="project" value="UniProtKB-UniRule"/>
</dbReference>
<dbReference type="GO" id="GO:0016891">
    <property type="term" value="F:RNA endonuclease activity producing 5'-phosphomonoesters, hydrolytic mechanism"/>
    <property type="evidence" value="ECO:0007669"/>
    <property type="project" value="TreeGrafter"/>
</dbReference>
<evidence type="ECO:0000313" key="8">
    <source>
        <dbReference type="Proteomes" id="UP000772181"/>
    </source>
</evidence>
<comment type="subcellular location">
    <subcellularLocation>
        <location evidence="1 6">Cytoplasm</location>
    </subcellularLocation>
</comment>
<dbReference type="Gene3D" id="3.30.2170.10">
    <property type="entry name" value="archaeoglobus fulgidus dsm 4304 superfamily"/>
    <property type="match status" value="1"/>
</dbReference>
<proteinExistence type="inferred from homology"/>
<evidence type="ECO:0000313" key="7">
    <source>
        <dbReference type="EMBL" id="MBI4595591.1"/>
    </source>
</evidence>
<keyword evidence="6" id="KW-0227">DNA damage</keyword>
<dbReference type="Proteomes" id="UP000772181">
    <property type="component" value="Unassembled WGS sequence"/>
</dbReference>
<feature type="binding site" evidence="6">
    <location>
        <position position="111"/>
    </location>
    <ligand>
        <name>Mg(2+)</name>
        <dbReference type="ChEBI" id="CHEBI:18420"/>
    </ligand>
</feature>
<gene>
    <name evidence="6 7" type="primary">nfi</name>
    <name evidence="7" type="ORF">HY730_04340</name>
</gene>
<comment type="function">
    <text evidence="6">DNA repair enzyme involved in the repair of deaminated bases. Selectively cleaves double-stranded DNA at the second phosphodiester bond 3' to a deoxyinosine leaving behind the intact lesion on the nicked DNA.</text>
</comment>
<comment type="caution">
    <text evidence="7">The sequence shown here is derived from an EMBL/GenBank/DDBJ whole genome shotgun (WGS) entry which is preliminary data.</text>
</comment>
<dbReference type="PANTHER" id="PTHR28511:SF1">
    <property type="entry name" value="ENDONUCLEASE V"/>
    <property type="match status" value="1"/>
</dbReference>
<keyword evidence="4 6" id="KW-0255">Endonuclease</keyword>
<dbReference type="NCBIfam" id="NF008629">
    <property type="entry name" value="PRK11617.1"/>
    <property type="match status" value="1"/>
</dbReference>
<dbReference type="InterPro" id="IPR007581">
    <property type="entry name" value="Endonuclease-V"/>
</dbReference>
<reference evidence="7" key="1">
    <citation type="submission" date="2020-07" db="EMBL/GenBank/DDBJ databases">
        <title>Huge and variable diversity of episymbiotic CPR bacteria and DPANN archaea in groundwater ecosystems.</title>
        <authorList>
            <person name="He C.Y."/>
            <person name="Keren R."/>
            <person name="Whittaker M."/>
            <person name="Farag I.F."/>
            <person name="Doudna J."/>
            <person name="Cate J.H.D."/>
            <person name="Banfield J.F."/>
        </authorList>
    </citation>
    <scope>NUCLEOTIDE SEQUENCE</scope>
    <source>
        <strain evidence="7">NC_groundwater_1482_Ag_S-0.65um_47_24</strain>
    </source>
</reference>
<keyword evidence="6" id="KW-0479">Metal-binding</keyword>
<dbReference type="AlphaFoldDB" id="A0A933LQR5"/>
<comment type="cofactor">
    <cofactor evidence="6">
        <name>Mg(2+)</name>
        <dbReference type="ChEBI" id="CHEBI:18420"/>
    </cofactor>
</comment>
<dbReference type="EMBL" id="JACQWF010000198">
    <property type="protein sequence ID" value="MBI4595591.1"/>
    <property type="molecule type" value="Genomic_DNA"/>
</dbReference>
<accession>A0A933LQR5</accession>
<dbReference type="EC" id="3.1.21.7" evidence="6"/>
<keyword evidence="3 6" id="KW-0540">Nuclease</keyword>
<keyword evidence="2 6" id="KW-0963">Cytoplasm</keyword>
<name>A0A933LQR5_UNCTE</name>
<dbReference type="GO" id="GO:0000287">
    <property type="term" value="F:magnesium ion binding"/>
    <property type="evidence" value="ECO:0007669"/>
    <property type="project" value="UniProtKB-UniRule"/>
</dbReference>
<organism evidence="7 8">
    <name type="scientific">Tectimicrobiota bacterium</name>
    <dbReference type="NCBI Taxonomy" id="2528274"/>
    <lineage>
        <taxon>Bacteria</taxon>
        <taxon>Pseudomonadati</taxon>
        <taxon>Nitrospinota/Tectimicrobiota group</taxon>
        <taxon>Candidatus Tectimicrobiota</taxon>
    </lineage>
</organism>
<evidence type="ECO:0000256" key="3">
    <source>
        <dbReference type="ARBA" id="ARBA00022722"/>
    </source>
</evidence>
<evidence type="ECO:0000256" key="5">
    <source>
        <dbReference type="ARBA" id="ARBA00022801"/>
    </source>
</evidence>